<feature type="domain" description="Replication-associated protein ORF2/G2P" evidence="1">
    <location>
        <begin position="164"/>
        <end position="274"/>
    </location>
</feature>
<evidence type="ECO:0000313" key="2">
    <source>
        <dbReference type="EMBL" id="XCD05236.1"/>
    </source>
</evidence>
<organism evidence="2">
    <name type="scientific">Dulem virus 228</name>
    <dbReference type="NCBI Taxonomy" id="3145705"/>
    <lineage>
        <taxon>Viruses</taxon>
        <taxon>Monodnaviria</taxon>
        <taxon>Sangervirae</taxon>
        <taxon>Phixviricota</taxon>
        <taxon>Malgrandaviricetes</taxon>
        <taxon>Petitvirales</taxon>
        <taxon>Microviridae</taxon>
        <taxon>Microvirus</taxon>
    </lineage>
</organism>
<dbReference type="EMBL" id="PP511717">
    <property type="protein sequence ID" value="XCD06838.1"/>
    <property type="molecule type" value="Genomic_DNA"/>
</dbReference>
<name>A0AAU8B0N2_9VIRU</name>
<sequence>MGLCSSLILFLVCFRGSEVGSFLAARSLEVVRRTDTPAQSREKFNDMNCENPSIIINPSLFKVWHLYPYVNILGRVYNYIHRYRGSRNRGGKYPTYFCAKRTGVTIDNFDKCYAYNLEGDTIPFYIAVPCGKCAVCAVSKQIQFGNRLMLEQYAAELRGIPLSYFVTLTYAPAFLPSYGVCKRDVQLFLKRLRISLERKFKTPPFRYCIFSEYGKTTHRAHYHMILFGVNLGDLNYPHAVLAKYIRDTWGKGFIDVKPCHDNSFKYLSKYLLKGSNVPEGKNPNFYLASNRNGGLGCGALADINIVKELYKQTDCRITIRVLGKLQTMFIPKQVVEYFFRECSSKYRTFLGEHVWNVIKSLQDLKLTRCHYSPFRNPYLQFNRWLYECKSNLQHLEVDENLLQDCVQNCIPKFIIERYPFLYDIWASNYKGELLSDDLKQRDAAALLLNSLNFLQDKFVDVAKVTENDISLRKFKDYFKLYRGNSEKDSENLVAYRCRFYRDSILSRPDMHDS</sequence>
<dbReference type="Pfam" id="PF23343">
    <property type="entry name" value="REP_ORF2-G2P"/>
    <property type="match status" value="1"/>
</dbReference>
<protein>
    <submittedName>
        <fullName evidence="2">Replication initiator protein</fullName>
    </submittedName>
</protein>
<dbReference type="EMBL" id="PP511533">
    <property type="protein sequence ID" value="XCD05236.1"/>
    <property type="molecule type" value="Genomic_DNA"/>
</dbReference>
<proteinExistence type="predicted"/>
<accession>A0AAU8B0N2</accession>
<dbReference type="InterPro" id="IPR056906">
    <property type="entry name" value="ORF2/G2P_dom"/>
</dbReference>
<evidence type="ECO:0000313" key="3">
    <source>
        <dbReference type="EMBL" id="XCD06838.1"/>
    </source>
</evidence>
<evidence type="ECO:0000259" key="1">
    <source>
        <dbReference type="Pfam" id="PF23343"/>
    </source>
</evidence>
<reference evidence="2" key="1">
    <citation type="submission" date="2024-03" db="EMBL/GenBank/DDBJ databases">
        <title>Diverse circular DNA viruses in blood, oral, and fecal samples of captive lemurs.</title>
        <authorList>
            <person name="Paietta E.N."/>
            <person name="Kraberger S."/>
            <person name="Lund M.C."/>
            <person name="Custer J.M."/>
            <person name="Vargas K.M."/>
            <person name="Ehmke E.E."/>
            <person name="Yoder A.D."/>
            <person name="Varsani A."/>
        </authorList>
    </citation>
    <scope>NUCLEOTIDE SEQUENCE</scope>
    <source>
        <strain evidence="2">Duke_24FS_50</strain>
        <strain evidence="3">Duke_26_35</strain>
    </source>
</reference>